<keyword evidence="1" id="KW-0472">Membrane</keyword>
<name>A6TWQ1_ALKMQ</name>
<reference evidence="3" key="1">
    <citation type="journal article" date="2016" name="Genome Announc.">
        <title>Complete genome sequence of Alkaliphilus metalliredigens strain QYMF, an alkaliphilic and metal-reducing bacterium isolated from borax-contaminated leachate ponds.</title>
        <authorList>
            <person name="Hwang C."/>
            <person name="Copeland A."/>
            <person name="Lucas S."/>
            <person name="Lapidus A."/>
            <person name="Barry K."/>
            <person name="Detter J.C."/>
            <person name="Glavina Del Rio T."/>
            <person name="Hammon N."/>
            <person name="Israni S."/>
            <person name="Dalin E."/>
            <person name="Tice H."/>
            <person name="Pitluck S."/>
            <person name="Chertkov O."/>
            <person name="Brettin T."/>
            <person name="Bruce D."/>
            <person name="Han C."/>
            <person name="Schmutz J."/>
            <person name="Larimer F."/>
            <person name="Land M.L."/>
            <person name="Hauser L."/>
            <person name="Kyrpides N."/>
            <person name="Mikhailova N."/>
            <person name="Ye Q."/>
            <person name="Zhou J."/>
            <person name="Richardson P."/>
            <person name="Fields M.W."/>
        </authorList>
    </citation>
    <scope>NUCLEOTIDE SEQUENCE [LARGE SCALE GENOMIC DNA]</scope>
    <source>
        <strain evidence="3">QYMF</strain>
    </source>
</reference>
<feature type="transmembrane region" description="Helical" evidence="1">
    <location>
        <begin position="6"/>
        <end position="22"/>
    </location>
</feature>
<organism evidence="2 3">
    <name type="scientific">Alkaliphilus metalliredigens (strain QYMF)</name>
    <dbReference type="NCBI Taxonomy" id="293826"/>
    <lineage>
        <taxon>Bacteria</taxon>
        <taxon>Bacillati</taxon>
        <taxon>Bacillota</taxon>
        <taxon>Clostridia</taxon>
        <taxon>Peptostreptococcales</taxon>
        <taxon>Natronincolaceae</taxon>
        <taxon>Alkaliphilus</taxon>
    </lineage>
</organism>
<keyword evidence="1" id="KW-0812">Transmembrane</keyword>
<keyword evidence="1" id="KW-1133">Transmembrane helix</keyword>
<gene>
    <name evidence="2" type="ordered locus">Amet_4547</name>
</gene>
<dbReference type="RefSeq" id="WP_012065507.1">
    <property type="nucleotide sequence ID" value="NC_009633.1"/>
</dbReference>
<keyword evidence="3" id="KW-1185">Reference proteome</keyword>
<dbReference type="KEGG" id="amt:Amet_4547"/>
<proteinExistence type="predicted"/>
<sequence>MENILLPIIIVTVIYLPVIYKLNRRVSQLEEKVDELTRENDRF</sequence>
<evidence type="ECO:0000313" key="2">
    <source>
        <dbReference type="EMBL" id="ABR50619.1"/>
    </source>
</evidence>
<dbReference type="Proteomes" id="UP000001572">
    <property type="component" value="Chromosome"/>
</dbReference>
<dbReference type="STRING" id="293826.Amet_4547"/>
<dbReference type="AlphaFoldDB" id="A6TWQ1"/>
<dbReference type="EMBL" id="CP000724">
    <property type="protein sequence ID" value="ABR50619.1"/>
    <property type="molecule type" value="Genomic_DNA"/>
</dbReference>
<protein>
    <submittedName>
        <fullName evidence="2">Uncharacterized protein</fullName>
    </submittedName>
</protein>
<dbReference type="HOGENOM" id="CLU_3228701_0_0_9"/>
<evidence type="ECO:0000256" key="1">
    <source>
        <dbReference type="SAM" id="Phobius"/>
    </source>
</evidence>
<accession>A6TWQ1</accession>
<evidence type="ECO:0000313" key="3">
    <source>
        <dbReference type="Proteomes" id="UP000001572"/>
    </source>
</evidence>